<evidence type="ECO:0000313" key="1">
    <source>
        <dbReference type="EMBL" id="XAN18807.1"/>
    </source>
</evidence>
<protein>
    <submittedName>
        <fullName evidence="1">PD-(D/E)XK nuclease family protein</fullName>
    </submittedName>
</protein>
<proteinExistence type="predicted"/>
<reference evidence="1 2" key="1">
    <citation type="submission" date="2024-05" db="EMBL/GenBank/DDBJ databases">
        <title>Achromobacter denitrificans. BP1, complete genome.</title>
        <authorList>
            <person name="Zhang B."/>
        </authorList>
    </citation>
    <scope>NUCLEOTIDE SEQUENCE [LARGE SCALE GENOMIC DNA]</scope>
    <source>
        <strain evidence="1 2">BP1</strain>
    </source>
</reference>
<organism evidence="1 2">
    <name type="scientific">Achromobacter denitrificans</name>
    <name type="common">Alcaligenes denitrificans</name>
    <dbReference type="NCBI Taxonomy" id="32002"/>
    <lineage>
        <taxon>Bacteria</taxon>
        <taxon>Pseudomonadati</taxon>
        <taxon>Pseudomonadota</taxon>
        <taxon>Betaproteobacteria</taxon>
        <taxon>Burkholderiales</taxon>
        <taxon>Alcaligenaceae</taxon>
        <taxon>Achromobacter</taxon>
    </lineage>
</organism>
<accession>A0ABZ3G9Y5</accession>
<dbReference type="Pfam" id="PF14281">
    <property type="entry name" value="PDDEXK_4"/>
    <property type="match status" value="1"/>
</dbReference>
<evidence type="ECO:0000313" key="2">
    <source>
        <dbReference type="Proteomes" id="UP001446337"/>
    </source>
</evidence>
<dbReference type="EMBL" id="CP154792">
    <property type="protein sequence ID" value="XAN18807.1"/>
    <property type="molecule type" value="Genomic_DNA"/>
</dbReference>
<keyword evidence="2" id="KW-1185">Reference proteome</keyword>
<dbReference type="RefSeq" id="WP_343499493.1">
    <property type="nucleotide sequence ID" value="NZ_CP154792.1"/>
</dbReference>
<dbReference type="Proteomes" id="UP001446337">
    <property type="component" value="Chromosome"/>
</dbReference>
<dbReference type="InterPro" id="IPR029470">
    <property type="entry name" value="PDDEXK_4"/>
</dbReference>
<gene>
    <name evidence="1" type="ORF">AAIK43_12390</name>
</gene>
<name>A0ABZ3G9Y5_ACHDE</name>
<sequence length="391" mass="44346">MDALTTLERDFSIRRGFNLFEALNITRQEIRHSRFLAYLLDPSETHGLGDKFLRAILLAVIGENADVPVGRLSVALQDLSESVVYCERDHFDITVQIPALNLLFVIENKVDAGEREAQLIDYRTRARERYQEYKFLGCFLTPNGYEGDDDSWFTLSYGDVCGELLRLREQEALAVDVGVAVQHYIELVQRRIMASQDLINACRDIYIKHRAAFELIIEHGQQSTLAAAFERFMESHPGLERSSLRSGSVYFHHREWLQLKGGPQASRETNWTSDFPIRFWIRLEESRLLLFLDVGPLLNPASENSRNALVTEVCKSFNGKPSRGKKFTRVARAEVKLTEDHSVDDVFEAMEQAWKKLGGDKAPGLVVTAIQQWVAAETAPPSVVEMIGAPT</sequence>